<dbReference type="InterPro" id="IPR001433">
    <property type="entry name" value="OxRdtase_FAD/NAD-bd"/>
</dbReference>
<dbReference type="AlphaFoldDB" id="A0A060UJ95"/>
<dbReference type="Gene3D" id="2.40.30.10">
    <property type="entry name" value="Translation factors"/>
    <property type="match status" value="1"/>
</dbReference>
<keyword evidence="9" id="KW-1185">Reference proteome</keyword>
<dbReference type="Proteomes" id="UP000093129">
    <property type="component" value="Unassembled WGS sequence"/>
</dbReference>
<dbReference type="GO" id="GO:0016491">
    <property type="term" value="F:oxidoreductase activity"/>
    <property type="evidence" value="ECO:0007669"/>
    <property type="project" value="InterPro"/>
</dbReference>
<evidence type="ECO:0000313" key="7">
    <source>
        <dbReference type="EMBL" id="SMH66983.1"/>
    </source>
</evidence>
<dbReference type="InterPro" id="IPR008333">
    <property type="entry name" value="Cbr1-like_FAD-bd_dom"/>
</dbReference>
<dbReference type="SUPFAM" id="SSF63380">
    <property type="entry name" value="Riboflavin synthase domain-like"/>
    <property type="match status" value="1"/>
</dbReference>
<dbReference type="InterPro" id="IPR006058">
    <property type="entry name" value="2Fe2S_fd_BS"/>
</dbReference>
<comment type="cofactor">
    <cofactor evidence="1">
        <name>[2Fe-2S] cluster</name>
        <dbReference type="ChEBI" id="CHEBI:190135"/>
    </cofactor>
</comment>
<organism evidence="4">
    <name type="scientific">Acidithiobacillus ferrivorans</name>
    <dbReference type="NCBI Taxonomy" id="160808"/>
    <lineage>
        <taxon>Bacteria</taxon>
        <taxon>Pseudomonadati</taxon>
        <taxon>Pseudomonadota</taxon>
        <taxon>Acidithiobacillia</taxon>
        <taxon>Acidithiobacillales</taxon>
        <taxon>Acidithiobacillaceae</taxon>
        <taxon>Acidithiobacillus</taxon>
    </lineage>
</organism>
<dbReference type="Proteomes" id="UP000595420">
    <property type="component" value="Chromosome"/>
</dbReference>
<dbReference type="Proteomes" id="UP000193925">
    <property type="component" value="Chromosome AFERRI"/>
</dbReference>
<dbReference type="InterPro" id="IPR050415">
    <property type="entry name" value="MRET"/>
</dbReference>
<dbReference type="Pfam" id="PF00175">
    <property type="entry name" value="NAD_binding_1"/>
    <property type="match status" value="1"/>
</dbReference>
<dbReference type="InterPro" id="IPR036010">
    <property type="entry name" value="2Fe-2S_ferredoxin-like_sf"/>
</dbReference>
<dbReference type="PANTHER" id="PTHR47354">
    <property type="entry name" value="NADH OXIDOREDUCTASE HCR"/>
    <property type="match status" value="1"/>
</dbReference>
<dbReference type="EMBL" id="LT841305">
    <property type="protein sequence ID" value="SMH66983.1"/>
    <property type="molecule type" value="Genomic_DNA"/>
</dbReference>
<dbReference type="InterPro" id="IPR012675">
    <property type="entry name" value="Beta-grasp_dom_sf"/>
</dbReference>
<reference evidence="7 9" key="4">
    <citation type="submission" date="2017-03" db="EMBL/GenBank/DDBJ databases">
        <authorList>
            <person name="Regsiter A."/>
            <person name="William W."/>
        </authorList>
    </citation>
    <scope>NUCLEOTIDE SEQUENCE [LARGE SCALE GENOMIC DNA]</scope>
    <source>
        <strain evidence="7">PRJEB5721</strain>
    </source>
</reference>
<proteinExistence type="predicted"/>
<reference evidence="4" key="1">
    <citation type="submission" date="2014-03" db="EMBL/GenBank/DDBJ databases">
        <authorList>
            <person name="Genoscope - CEA"/>
        </authorList>
    </citation>
    <scope>NUCLEOTIDE SEQUENCE [LARGE SCALE GENOMIC DNA]</scope>
    <source>
        <strain evidence="4">CF27</strain>
    </source>
</reference>
<reference evidence="6 10" key="5">
    <citation type="submission" date="2020-07" db="EMBL/GenBank/DDBJ databases">
        <title>Complete genome sequence analysis of Acidithiobacillus ferrivorans XJFY6S-08 reveals extreme environmental adaptation to alpine acid mine drainage.</title>
        <authorList>
            <person name="Yan L."/>
            <person name="Ni Y."/>
        </authorList>
    </citation>
    <scope>NUCLEOTIDE SEQUENCE [LARGE SCALE GENOMIC DNA]</scope>
    <source>
        <strain evidence="6 10">XJFY6S-08</strain>
    </source>
</reference>
<reference evidence="4" key="2">
    <citation type="submission" date="2014-07" db="EMBL/GenBank/DDBJ databases">
        <title>Initial genome analysis of the psychrotolerant acidophile Acidithiobacillus ferrivorans CF27: insights into iron and sulfur oxidation pathways and into biofilm formation.</title>
        <authorList>
            <person name="Talla E."/>
            <person name="Hedrich S."/>
            <person name="Mangenot S."/>
            <person name="Ji B."/>
            <person name="Johnson D.B."/>
            <person name="Barbe V."/>
            <person name="Bonnefoy V."/>
        </authorList>
    </citation>
    <scope>NUCLEOTIDE SEQUENCE [LARGE SCALE GENOMIC DNA]</scope>
    <source>
        <strain evidence="4">CF27</strain>
    </source>
</reference>
<dbReference type="CDD" id="cd00207">
    <property type="entry name" value="fer2"/>
    <property type="match status" value="1"/>
</dbReference>
<dbReference type="PRINTS" id="PR00410">
    <property type="entry name" value="PHEHYDRXLASE"/>
</dbReference>
<gene>
    <name evidence="4" type="ORF">AFERRI_100217</name>
    <name evidence="7" type="ORF">AFERRI_50184</name>
    <name evidence="5" type="ORF">BBC27_06785</name>
    <name evidence="6" type="ORF">H2515_13880</name>
</gene>
<feature type="domain" description="2Fe-2S ferredoxin-type" evidence="2">
    <location>
        <begin position="3"/>
        <end position="93"/>
    </location>
</feature>
<dbReference type="EMBL" id="MASQ01000054">
    <property type="protein sequence ID" value="OCB03688.1"/>
    <property type="molecule type" value="Genomic_DNA"/>
</dbReference>
<dbReference type="EMBL" id="CCCS020000002">
    <property type="protein sequence ID" value="CDQ08782.1"/>
    <property type="molecule type" value="Genomic_DNA"/>
</dbReference>
<evidence type="ECO:0000313" key="5">
    <source>
        <dbReference type="EMBL" id="OCB03688.1"/>
    </source>
</evidence>
<evidence type="ECO:0000313" key="8">
    <source>
        <dbReference type="Proteomes" id="UP000093129"/>
    </source>
</evidence>
<dbReference type="Pfam" id="PF00970">
    <property type="entry name" value="FAD_binding_6"/>
    <property type="match status" value="1"/>
</dbReference>
<evidence type="ECO:0000313" key="10">
    <source>
        <dbReference type="Proteomes" id="UP000595420"/>
    </source>
</evidence>
<dbReference type="InterPro" id="IPR017927">
    <property type="entry name" value="FAD-bd_FR_type"/>
</dbReference>
<dbReference type="InterPro" id="IPR001709">
    <property type="entry name" value="Flavoprot_Pyr_Nucl_cyt_Rdtase"/>
</dbReference>
<evidence type="ECO:0000313" key="9">
    <source>
        <dbReference type="Proteomes" id="UP000193925"/>
    </source>
</evidence>
<dbReference type="PANTHER" id="PTHR47354:SF5">
    <property type="entry name" value="PROTEIN RFBI"/>
    <property type="match status" value="1"/>
</dbReference>
<dbReference type="CDD" id="cd06189">
    <property type="entry name" value="flavin_oxioreductase"/>
    <property type="match status" value="1"/>
</dbReference>
<dbReference type="Gene3D" id="3.10.20.30">
    <property type="match status" value="1"/>
</dbReference>
<name>A0A060UJ95_9PROT</name>
<dbReference type="InterPro" id="IPR001041">
    <property type="entry name" value="2Fe-2S_ferredoxin-type"/>
</dbReference>
<evidence type="ECO:0000313" key="4">
    <source>
        <dbReference type="EMBL" id="CDQ08782.1"/>
    </source>
</evidence>
<dbReference type="SUPFAM" id="SSF54292">
    <property type="entry name" value="2Fe-2S ferredoxin-like"/>
    <property type="match status" value="1"/>
</dbReference>
<evidence type="ECO:0000313" key="6">
    <source>
        <dbReference type="EMBL" id="QQD72449.1"/>
    </source>
</evidence>
<reference evidence="5 8" key="3">
    <citation type="submission" date="2016-07" db="EMBL/GenBank/DDBJ databases">
        <title>Draft genome of a psychrotolerant acidophile Acidithiobacillus ferrivorans strain YL15.</title>
        <authorList>
            <person name="Peng T."/>
            <person name="Ma L."/>
            <person name="Nan M."/>
            <person name="An N."/>
            <person name="Wang M."/>
            <person name="Qiu G."/>
            <person name="Zeng W."/>
        </authorList>
    </citation>
    <scope>NUCLEOTIDE SEQUENCE [LARGE SCALE GENOMIC DNA]</scope>
    <source>
        <strain evidence="5 8">YL15</strain>
    </source>
</reference>
<feature type="domain" description="FAD-binding FR-type" evidence="3">
    <location>
        <begin position="100"/>
        <end position="200"/>
    </location>
</feature>
<accession>A0A060UJ95</accession>
<evidence type="ECO:0000259" key="3">
    <source>
        <dbReference type="PROSITE" id="PS51384"/>
    </source>
</evidence>
<dbReference type="InterPro" id="IPR039261">
    <property type="entry name" value="FNR_nucleotide-bd"/>
</dbReference>
<protein>
    <submittedName>
        <fullName evidence="5">CDP-6-deoxy-delta-3,4-glucoseen reductase</fullName>
    </submittedName>
    <submittedName>
        <fullName evidence="4">Oxidoreductase FAD/NAD(P)-binding domain protein</fullName>
    </submittedName>
</protein>
<dbReference type="GO" id="GO:0051537">
    <property type="term" value="F:2 iron, 2 sulfur cluster binding"/>
    <property type="evidence" value="ECO:0007669"/>
    <property type="project" value="InterPro"/>
</dbReference>
<dbReference type="RefSeq" id="WP_035190929.1">
    <property type="nucleotide sequence ID" value="NZ_CCCS020000002.1"/>
</dbReference>
<dbReference type="EMBL" id="CP059488">
    <property type="protein sequence ID" value="QQD72449.1"/>
    <property type="molecule type" value="Genomic_DNA"/>
</dbReference>
<dbReference type="PROSITE" id="PS51085">
    <property type="entry name" value="2FE2S_FER_2"/>
    <property type="match status" value="1"/>
</dbReference>
<dbReference type="InterPro" id="IPR017938">
    <property type="entry name" value="Riboflavin_synthase-like_b-brl"/>
</dbReference>
<dbReference type="Pfam" id="PF00111">
    <property type="entry name" value="Fer2"/>
    <property type="match status" value="1"/>
</dbReference>
<evidence type="ECO:0000259" key="2">
    <source>
        <dbReference type="PROSITE" id="PS51085"/>
    </source>
</evidence>
<dbReference type="SUPFAM" id="SSF52343">
    <property type="entry name" value="Ferredoxin reductase-like, C-terminal NADP-linked domain"/>
    <property type="match status" value="1"/>
</dbReference>
<dbReference type="Gene3D" id="3.40.50.80">
    <property type="entry name" value="Nucleotide-binding domain of ferredoxin-NADP reductase (FNR) module"/>
    <property type="match status" value="1"/>
</dbReference>
<dbReference type="PROSITE" id="PS51384">
    <property type="entry name" value="FAD_FR"/>
    <property type="match status" value="1"/>
</dbReference>
<dbReference type="PRINTS" id="PR00371">
    <property type="entry name" value="FPNCR"/>
</dbReference>
<sequence>MPYRLHIEPSGHELDCDSDETILEAALRHGFNIPYGCRNGTCATCKGRILSGEVDYGKVEEKVLSAAEKALGLALFCQAMPLSDVSIEVREIGAAKDIQIKTLPSRVAKIVDLAPDVRALFLKIPTTERLQFLPGQYIDILLKDGGRRSFSLANVPGDDALLELHIKKVSGGAFTGHVFGALKEKDILRFEGPLGTFFIRQESTRPLLMVATGTGFAPIKGMLESLFAQDSIRPIHFYWGVRHAEDFYYHDLLSEWQSRHDHFQVTQIVSRPDASWSGATGYVTAQVIHDFPDASAIDAYICGHPDMVFSLSAALQGVGLNPEHVFADAFVFAKAKTS</sequence>
<evidence type="ECO:0000256" key="1">
    <source>
        <dbReference type="ARBA" id="ARBA00034078"/>
    </source>
</evidence>
<dbReference type="PROSITE" id="PS00197">
    <property type="entry name" value="2FE2S_FER_1"/>
    <property type="match status" value="1"/>
</dbReference>